<dbReference type="PANTHER" id="PTHR11739">
    <property type="entry name" value="CITRATE SYNTHASE"/>
    <property type="match status" value="1"/>
</dbReference>
<comment type="pathway">
    <text evidence="1">Carbohydrate metabolism; tricarboxylic acid cycle.</text>
</comment>
<dbReference type="GO" id="GO:0005975">
    <property type="term" value="P:carbohydrate metabolic process"/>
    <property type="evidence" value="ECO:0007669"/>
    <property type="project" value="TreeGrafter"/>
</dbReference>
<protein>
    <recommendedName>
        <fullName evidence="3">citrate synthase (unknown stereospecificity)</fullName>
        <ecNumber evidence="3">2.3.3.16</ecNumber>
    </recommendedName>
</protein>
<comment type="caution">
    <text evidence="5">The sequence shown here is derived from an EMBL/GenBank/DDBJ whole genome shotgun (WGS) entry which is preliminary data.</text>
</comment>
<dbReference type="EC" id="2.3.3.16" evidence="3"/>
<comment type="similarity">
    <text evidence="2">Belongs to the citrate synthase family.</text>
</comment>
<dbReference type="InterPro" id="IPR002020">
    <property type="entry name" value="Citrate_synthase"/>
</dbReference>
<dbReference type="Gene3D" id="1.10.580.10">
    <property type="entry name" value="Citrate Synthase, domain 1"/>
    <property type="match status" value="1"/>
</dbReference>
<reference evidence="6" key="1">
    <citation type="submission" date="2017-09" db="EMBL/GenBank/DDBJ databases">
        <title>Depth-based differentiation of microbial function through sediment-hosted aquifers and enrichment of novel symbionts in the deep terrestrial subsurface.</title>
        <authorList>
            <person name="Probst A.J."/>
            <person name="Ladd B."/>
            <person name="Jarett J.K."/>
            <person name="Geller-Mcgrath D.E."/>
            <person name="Sieber C.M.K."/>
            <person name="Emerson J.B."/>
            <person name="Anantharaman K."/>
            <person name="Thomas B.C."/>
            <person name="Malmstrom R."/>
            <person name="Stieglmeier M."/>
            <person name="Klingl A."/>
            <person name="Woyke T."/>
            <person name="Ryan C.M."/>
            <person name="Banfield J.F."/>
        </authorList>
    </citation>
    <scope>NUCLEOTIDE SEQUENCE [LARGE SCALE GENOMIC DNA]</scope>
</reference>
<dbReference type="Proteomes" id="UP000228528">
    <property type="component" value="Unassembled WGS sequence"/>
</dbReference>
<dbReference type="InterPro" id="IPR016143">
    <property type="entry name" value="Citrate_synth-like_sm_a-sub"/>
</dbReference>
<dbReference type="GO" id="GO:0006099">
    <property type="term" value="P:tricarboxylic acid cycle"/>
    <property type="evidence" value="ECO:0007669"/>
    <property type="project" value="UniProtKB-UniPathway"/>
</dbReference>
<sequence length="135" mass="15176">MYHNSDHEDLHALLAEMKQQKQYIPGLGHKLFTTEDPRATTLFSIAKETTLFGTHCEFMMRVHKEVNSQSSKPLPINIDGAIAAILCDMGFDYQLGKSIFIIGRVPGLLAHIHEETINDVGIRRLSPEDVVYKGI</sequence>
<dbReference type="GO" id="GO:0036440">
    <property type="term" value="F:citrate synthase activity"/>
    <property type="evidence" value="ECO:0007669"/>
    <property type="project" value="UniProtKB-EC"/>
</dbReference>
<dbReference type="AlphaFoldDB" id="A0A2M6NZX3"/>
<keyword evidence="4" id="KW-0808">Transferase</keyword>
<evidence type="ECO:0000256" key="4">
    <source>
        <dbReference type="ARBA" id="ARBA00022679"/>
    </source>
</evidence>
<dbReference type="PANTHER" id="PTHR11739:SF4">
    <property type="entry name" value="CITRATE SYNTHASE, PEROXISOMAL"/>
    <property type="match status" value="1"/>
</dbReference>
<evidence type="ECO:0000313" key="6">
    <source>
        <dbReference type="Proteomes" id="UP000228528"/>
    </source>
</evidence>
<dbReference type="GO" id="GO:0005829">
    <property type="term" value="C:cytosol"/>
    <property type="evidence" value="ECO:0007669"/>
    <property type="project" value="TreeGrafter"/>
</dbReference>
<evidence type="ECO:0000256" key="2">
    <source>
        <dbReference type="ARBA" id="ARBA00010566"/>
    </source>
</evidence>
<evidence type="ECO:0000313" key="5">
    <source>
        <dbReference type="EMBL" id="PIR76991.1"/>
    </source>
</evidence>
<dbReference type="UniPathway" id="UPA00223"/>
<evidence type="ECO:0000256" key="3">
    <source>
        <dbReference type="ARBA" id="ARBA00012972"/>
    </source>
</evidence>
<proteinExistence type="inferred from homology"/>
<dbReference type="InterPro" id="IPR036969">
    <property type="entry name" value="Citrate_synthase_sf"/>
</dbReference>
<dbReference type="CDD" id="cd06100">
    <property type="entry name" value="CCL_ACL-C"/>
    <property type="match status" value="1"/>
</dbReference>
<dbReference type="InterPro" id="IPR016142">
    <property type="entry name" value="Citrate_synth-like_lrg_a-sub"/>
</dbReference>
<dbReference type="SUPFAM" id="SSF48256">
    <property type="entry name" value="Citrate synthase"/>
    <property type="match status" value="1"/>
</dbReference>
<gene>
    <name evidence="5" type="ORF">COU30_04850</name>
</gene>
<dbReference type="EMBL" id="PFBW01000203">
    <property type="protein sequence ID" value="PIR76991.1"/>
    <property type="molecule type" value="Genomic_DNA"/>
</dbReference>
<evidence type="ECO:0000256" key="1">
    <source>
        <dbReference type="ARBA" id="ARBA00005163"/>
    </source>
</evidence>
<accession>A0A2M6NZX3</accession>
<dbReference type="Pfam" id="PF00285">
    <property type="entry name" value="Citrate_synt"/>
    <property type="match status" value="1"/>
</dbReference>
<name>A0A2M6NZX3_9BACT</name>
<dbReference type="Gene3D" id="1.10.230.10">
    <property type="entry name" value="Cytochrome P450-Terp, domain 2"/>
    <property type="match status" value="1"/>
</dbReference>
<organism evidence="5 6">
    <name type="scientific">Candidatus Magasanikbacteria bacterium CG10_big_fil_rev_8_21_14_0_10_38_6</name>
    <dbReference type="NCBI Taxonomy" id="1974647"/>
    <lineage>
        <taxon>Bacteria</taxon>
        <taxon>Candidatus Magasanikiibacteriota</taxon>
    </lineage>
</organism>